<name>A0A8E0S062_9TREM</name>
<organism evidence="1 2">
    <name type="scientific">Fasciolopsis buskii</name>
    <dbReference type="NCBI Taxonomy" id="27845"/>
    <lineage>
        <taxon>Eukaryota</taxon>
        <taxon>Metazoa</taxon>
        <taxon>Spiralia</taxon>
        <taxon>Lophotrochozoa</taxon>
        <taxon>Platyhelminthes</taxon>
        <taxon>Trematoda</taxon>
        <taxon>Digenea</taxon>
        <taxon>Plagiorchiida</taxon>
        <taxon>Echinostomata</taxon>
        <taxon>Echinostomatoidea</taxon>
        <taxon>Fasciolidae</taxon>
        <taxon>Fasciolopsis</taxon>
    </lineage>
</organism>
<evidence type="ECO:0000313" key="1">
    <source>
        <dbReference type="EMBL" id="KAA0194291.1"/>
    </source>
</evidence>
<gene>
    <name evidence="1" type="ORF">FBUS_06333</name>
</gene>
<reference evidence="1" key="1">
    <citation type="submission" date="2019-05" db="EMBL/GenBank/DDBJ databases">
        <title>Annotation for the trematode Fasciolopsis buski.</title>
        <authorList>
            <person name="Choi Y.-J."/>
        </authorList>
    </citation>
    <scope>NUCLEOTIDE SEQUENCE</scope>
    <source>
        <strain evidence="1">HT</strain>
        <tissue evidence="1">Whole worm</tissue>
    </source>
</reference>
<dbReference type="AlphaFoldDB" id="A0A8E0S062"/>
<sequence>MSSSPISRMRQFSLPIRNIFNCHLQIRVVNAFRVGIPSRLNELNLSGRGGVDRFQCRRSCSLALLHRQQTPNSSVRTTQSQSWTQHRPSIPAPVIQNSAASSNTRITANTMTDAVGFEIANCNDDEHSKSFTNAW</sequence>
<dbReference type="Proteomes" id="UP000728185">
    <property type="component" value="Unassembled WGS sequence"/>
</dbReference>
<dbReference type="EMBL" id="LUCM01004475">
    <property type="protein sequence ID" value="KAA0194291.1"/>
    <property type="molecule type" value="Genomic_DNA"/>
</dbReference>
<keyword evidence="2" id="KW-1185">Reference proteome</keyword>
<protein>
    <submittedName>
        <fullName evidence="1">Uncharacterized protein</fullName>
    </submittedName>
</protein>
<evidence type="ECO:0000313" key="2">
    <source>
        <dbReference type="Proteomes" id="UP000728185"/>
    </source>
</evidence>
<proteinExistence type="predicted"/>
<accession>A0A8E0S062</accession>
<comment type="caution">
    <text evidence="1">The sequence shown here is derived from an EMBL/GenBank/DDBJ whole genome shotgun (WGS) entry which is preliminary data.</text>
</comment>